<dbReference type="Proteomes" id="UP000233551">
    <property type="component" value="Unassembled WGS sequence"/>
</dbReference>
<dbReference type="InterPro" id="IPR052957">
    <property type="entry name" value="Auxin_embryo_med"/>
</dbReference>
<dbReference type="InterPro" id="IPR036890">
    <property type="entry name" value="HATPase_C_sf"/>
</dbReference>
<reference evidence="2 3" key="1">
    <citation type="submission" date="2017-11" db="EMBL/GenBank/DDBJ databases">
        <title>De-novo sequencing of pomegranate (Punica granatum L.) genome.</title>
        <authorList>
            <person name="Akparov Z."/>
            <person name="Amiraslanov A."/>
            <person name="Hajiyeva S."/>
            <person name="Abbasov M."/>
            <person name="Kaur K."/>
            <person name="Hamwieh A."/>
            <person name="Solovyev V."/>
            <person name="Salamov A."/>
            <person name="Braich B."/>
            <person name="Kosarev P."/>
            <person name="Mahmoud A."/>
            <person name="Hajiyev E."/>
            <person name="Babayeva S."/>
            <person name="Izzatullayeva V."/>
            <person name="Mammadov A."/>
            <person name="Mammadov A."/>
            <person name="Sharifova S."/>
            <person name="Ojaghi J."/>
            <person name="Eynullazada K."/>
            <person name="Bayramov B."/>
            <person name="Abdulazimova A."/>
            <person name="Shahmuradov I."/>
        </authorList>
    </citation>
    <scope>NUCLEOTIDE SEQUENCE [LARGE SCALE GENOMIC DNA]</scope>
    <source>
        <strain evidence="3">cv. AG2017</strain>
        <tissue evidence="2">Leaf</tissue>
    </source>
</reference>
<dbReference type="Gene3D" id="3.30.565.10">
    <property type="entry name" value="Histidine kinase-like ATPase, C-terminal domain"/>
    <property type="match status" value="1"/>
</dbReference>
<dbReference type="InterPro" id="IPR058210">
    <property type="entry name" value="SACS/Nov_dom"/>
</dbReference>
<dbReference type="PANTHER" id="PTHR32387">
    <property type="entry name" value="WU:FJ29H11"/>
    <property type="match status" value="1"/>
</dbReference>
<evidence type="ECO:0000313" key="3">
    <source>
        <dbReference type="Proteomes" id="UP000233551"/>
    </source>
</evidence>
<feature type="domain" description="Sacsin/Nov" evidence="1">
    <location>
        <begin position="36"/>
        <end position="152"/>
    </location>
</feature>
<dbReference type="EMBL" id="PGOL01001761">
    <property type="protein sequence ID" value="PKI54886.1"/>
    <property type="molecule type" value="Genomic_DNA"/>
</dbReference>
<evidence type="ECO:0000259" key="1">
    <source>
        <dbReference type="Pfam" id="PF25794"/>
    </source>
</evidence>
<dbReference type="SUPFAM" id="SSF55874">
    <property type="entry name" value="ATPase domain of HSP90 chaperone/DNA topoisomerase II/histidine kinase"/>
    <property type="match status" value="1"/>
</dbReference>
<dbReference type="STRING" id="22663.A0A2I0JGZ1"/>
<sequence length="1626" mass="184165">MATFASAAGATTPKEHIEHLRRSKFSIGGPPNPLTEDLHQAVKNLSAELYAKDVHFLMELIQNAEDNEYPEGVKPSLEFVITSRDITATGALATLLIFNNEKGFAPRNIDSICSVGRSTKKGNRKQGYIGEKGIGFKSVFLITAQPYIFSNGYQIRFSEEPCPHCNVGFIVPEWVDENPNLSDVKSIYGSEAALPTTTIILPLKPDKIYPVKQQLSSLHPEVLLFLSKIKRLSVKEDSEDPSLSTVKAIAISSETNFAIRKNIDAESCMLHLSAEESPNESGSQCSYYMWKQKFPVRPENKVEKRMEVEELLITLALPLEDRPCRGTYSPGIYAFLPTEMVTNFPFIIQADFVLASSRETILLDDKWNQGILDCVPSAFISAFSSLVKTTESAPMSSLPPMFRFLPVNVSPYQKLNTVRDCIKAKLIEKDIIPSEPHTEQKLFHRPLDAGRLVPAFWSILKEAKEQGVSLHNLSSHGKFILCSSFDSSEYDAVLNFLVVQQVGHEWEFRGGGECYFMPASTQEAIQSCSHKERLLKWLERDVKVARLNVCEYAAVLCDLLKDEGSLVLACAHFFYHSLSEKHISESQVKPLCGVLPLLDNYGRVIKNRSRVLVPGKGSKWAALMGSNPWSSEGYVELAEDYLQSGHFAGQYTPEKQLMQFLTTYAVASDIPCLCPPNSVVPAVSGPLTKQNSFLLLDWLRAMKYKGISVPEKFLKCIKEGSWLKITLSGCPGYRPPSESFFHTSSWGSMFQNGAVLVDIPLIDFSFYGSEIANYKPELEMVGVMFEYGEACEYIGKHLMSLAASASLTRSNVFSILKFIKFLRENYLSPEKFISSINQGRWLRTSCGDRPPVQSVLFDEEWSTASQISNIPFVDHNFYGEEIYHFEEELKLLGVVVGCENRYELVINYLKPSTDLHVLNRWAFVLMLQCLQSSNSGDKIVNMLQNKKCLKTNLGYKYPAECFLPDPEWGSLLHVFPCFPMIDLNFYGNGILSYRREMKQLGVATDFDKAKKAFCQAFRQRASSCSLTKENALAFLPCYRLLTEKRCSLSDLKQCVTEAKWLCTRLGDARSPKDCILYSPGWKSVSKIARLPFLNDRDSCYGQGIHEYKNELKRLGVVDELQDGVEFVIAGLCLPRDLGSVTRTSMLALLDCIRIYLEKKSLPLPDSFFQTISRKWIKTRAGYCLPNECCLYTSKWALYLQQDDGPFVDEEFYGNRIADYRNELNAMGVVVDPKEGCPLLVRHLGFQFDMEVITRIYSFLRDLRWEPEKGDPQHIWIPNDSEQGLWASAEKCVLHDKDGLFSQQLHVLDKYYDKNLLGFFHGAFGVKSNPSVDDYCKLWKEWEISGLEVSEAECCAFWGYVMNHWTSRTEKTLTENLMKLPVDSNGDRVPLSGKHDVFIADDLLLKDLLEPVSPQPIFIWLPLKSLPQIPRVKLLEFYQKIGVQLISECVQKKDISSTSCNPLNRTEFFIGKGLVRLILGFLANPPLNMEVQKRHEAVLCLLKATVLESGEPITVSYELKLSSGEVVHRIASRMIRWDREGSKLYTQKLDQSRGHQGRIEYATYFADVIAQGVLWDRKEHIVALAELIKLAFLLEFNEEAVEFLLKSKNLQIYEEDMKFLCSTSTLL</sequence>
<dbReference type="PANTHER" id="PTHR32387:SF3">
    <property type="entry name" value="ATP_DNA BINDING PROTEIN"/>
    <property type="match status" value="1"/>
</dbReference>
<accession>A0A2I0JGZ1</accession>
<name>A0A2I0JGZ1_PUNGR</name>
<protein>
    <recommendedName>
        <fullName evidence="1">Sacsin/Nov domain-containing protein</fullName>
    </recommendedName>
</protein>
<proteinExistence type="predicted"/>
<comment type="caution">
    <text evidence="2">The sequence shown here is derived from an EMBL/GenBank/DDBJ whole genome shotgun (WGS) entry which is preliminary data.</text>
</comment>
<evidence type="ECO:0000313" key="2">
    <source>
        <dbReference type="EMBL" id="PKI54886.1"/>
    </source>
</evidence>
<dbReference type="NCBIfam" id="NF047352">
    <property type="entry name" value="P_loop_sacsin"/>
    <property type="match status" value="1"/>
</dbReference>
<gene>
    <name evidence="2" type="ORF">CRG98_024717</name>
</gene>
<keyword evidence="3" id="KW-1185">Reference proteome</keyword>
<dbReference type="Pfam" id="PF25794">
    <property type="entry name" value="SACS"/>
    <property type="match status" value="1"/>
</dbReference>
<organism evidence="2 3">
    <name type="scientific">Punica granatum</name>
    <name type="common">Pomegranate</name>
    <dbReference type="NCBI Taxonomy" id="22663"/>
    <lineage>
        <taxon>Eukaryota</taxon>
        <taxon>Viridiplantae</taxon>
        <taxon>Streptophyta</taxon>
        <taxon>Embryophyta</taxon>
        <taxon>Tracheophyta</taxon>
        <taxon>Spermatophyta</taxon>
        <taxon>Magnoliopsida</taxon>
        <taxon>eudicotyledons</taxon>
        <taxon>Gunneridae</taxon>
        <taxon>Pentapetalae</taxon>
        <taxon>rosids</taxon>
        <taxon>malvids</taxon>
        <taxon>Myrtales</taxon>
        <taxon>Lythraceae</taxon>
        <taxon>Punica</taxon>
    </lineage>
</organism>